<dbReference type="InterPro" id="IPR000100">
    <property type="entry name" value="RNase_P"/>
</dbReference>
<evidence type="ECO:0000256" key="4">
    <source>
        <dbReference type="ARBA" id="ARBA00022801"/>
    </source>
</evidence>
<evidence type="ECO:0000256" key="1">
    <source>
        <dbReference type="ARBA" id="ARBA00022694"/>
    </source>
</evidence>
<dbReference type="GO" id="GO:0004526">
    <property type="term" value="F:ribonuclease P activity"/>
    <property type="evidence" value="ECO:0007669"/>
    <property type="project" value="InterPro"/>
</dbReference>
<dbReference type="GO" id="GO:0030677">
    <property type="term" value="C:ribonuclease P complex"/>
    <property type="evidence" value="ECO:0007669"/>
    <property type="project" value="TreeGrafter"/>
</dbReference>
<evidence type="ECO:0000313" key="7">
    <source>
        <dbReference type="EMBL" id="KKS80309.1"/>
    </source>
</evidence>
<dbReference type="SUPFAM" id="SSF54211">
    <property type="entry name" value="Ribosomal protein S5 domain 2-like"/>
    <property type="match status" value="1"/>
</dbReference>
<accession>A0A0G1C4E3</accession>
<keyword evidence="4" id="KW-0378">Hydrolase</keyword>
<comment type="caution">
    <text evidence="7">The sequence shown here is derived from an EMBL/GenBank/DDBJ whole genome shotgun (WGS) entry which is preliminary data.</text>
</comment>
<dbReference type="PANTHER" id="PTHR33992">
    <property type="entry name" value="RIBONUCLEASE P PROTEIN COMPONENT"/>
    <property type="match status" value="1"/>
</dbReference>
<dbReference type="InterPro" id="IPR014721">
    <property type="entry name" value="Ribsml_uS5_D2-typ_fold_subgr"/>
</dbReference>
<feature type="non-terminal residue" evidence="7">
    <location>
        <position position="1"/>
    </location>
</feature>
<gene>
    <name evidence="7" type="ORF">UV54_C0010G0001</name>
</gene>
<protein>
    <submittedName>
        <fullName evidence="7">Uncharacterized protein</fullName>
    </submittedName>
</protein>
<dbReference type="Pfam" id="PF00825">
    <property type="entry name" value="Ribonuclease_P"/>
    <property type="match status" value="1"/>
</dbReference>
<evidence type="ECO:0000256" key="3">
    <source>
        <dbReference type="ARBA" id="ARBA00022759"/>
    </source>
</evidence>
<dbReference type="Gene3D" id="3.30.230.10">
    <property type="match status" value="1"/>
</dbReference>
<dbReference type="STRING" id="1618369.UV54_C0010G0001"/>
<evidence type="ECO:0000256" key="2">
    <source>
        <dbReference type="ARBA" id="ARBA00022722"/>
    </source>
</evidence>
<evidence type="ECO:0000313" key="8">
    <source>
        <dbReference type="Proteomes" id="UP000034213"/>
    </source>
</evidence>
<dbReference type="EMBL" id="LCEW01000010">
    <property type="protein sequence ID" value="KKS80309.1"/>
    <property type="molecule type" value="Genomic_DNA"/>
</dbReference>
<keyword evidence="1" id="KW-0819">tRNA processing</keyword>
<dbReference type="InterPro" id="IPR020568">
    <property type="entry name" value="Ribosomal_Su5_D2-typ_SF"/>
</dbReference>
<keyword evidence="2" id="KW-0540">Nuclease</keyword>
<reference evidence="7 8" key="1">
    <citation type="journal article" date="2015" name="Nature">
        <title>rRNA introns, odd ribosomes, and small enigmatic genomes across a large radiation of phyla.</title>
        <authorList>
            <person name="Brown C.T."/>
            <person name="Hug L.A."/>
            <person name="Thomas B.C."/>
            <person name="Sharon I."/>
            <person name="Castelle C.J."/>
            <person name="Singh A."/>
            <person name="Wilkins M.J."/>
            <person name="Williams K.H."/>
            <person name="Banfield J.F."/>
        </authorList>
    </citation>
    <scope>NUCLEOTIDE SEQUENCE [LARGE SCALE GENOMIC DNA]</scope>
</reference>
<dbReference type="AlphaFoldDB" id="A0A0G1C4E3"/>
<proteinExistence type="predicted"/>
<sequence>KNKAPALPGISQAQSDCRRPQNFKAPAPQTPPPPDGLTMLPKIYRLPGPRLPVLLKSRKVFHSRFFILKINPCQNQHSLIGIIIPVKHSRLAVVRNRHKRLISEALKPYLFQLKSNHELLFLAKASILNQPLSVIQADVLQLLKSCSLLN</sequence>
<organism evidence="7 8">
    <name type="scientific">Candidatus Beckwithbacteria bacterium GW2011_GWA2_43_10</name>
    <dbReference type="NCBI Taxonomy" id="1618369"/>
    <lineage>
        <taxon>Bacteria</taxon>
        <taxon>Candidatus Beckwithiibacteriota</taxon>
    </lineage>
</organism>
<keyword evidence="5" id="KW-0694">RNA-binding</keyword>
<dbReference type="GO" id="GO:0000049">
    <property type="term" value="F:tRNA binding"/>
    <property type="evidence" value="ECO:0007669"/>
    <property type="project" value="InterPro"/>
</dbReference>
<name>A0A0G1C4E3_9BACT</name>
<dbReference type="Proteomes" id="UP000034213">
    <property type="component" value="Unassembled WGS sequence"/>
</dbReference>
<dbReference type="GO" id="GO:0042781">
    <property type="term" value="F:3'-tRNA processing endoribonuclease activity"/>
    <property type="evidence" value="ECO:0007669"/>
    <property type="project" value="TreeGrafter"/>
</dbReference>
<evidence type="ECO:0000256" key="6">
    <source>
        <dbReference type="SAM" id="MobiDB-lite"/>
    </source>
</evidence>
<keyword evidence="3" id="KW-0255">Endonuclease</keyword>
<feature type="region of interest" description="Disordered" evidence="6">
    <location>
        <begin position="1"/>
        <end position="36"/>
    </location>
</feature>
<dbReference type="PANTHER" id="PTHR33992:SF1">
    <property type="entry name" value="RIBONUCLEASE P PROTEIN COMPONENT"/>
    <property type="match status" value="1"/>
</dbReference>
<evidence type="ECO:0000256" key="5">
    <source>
        <dbReference type="ARBA" id="ARBA00022884"/>
    </source>
</evidence>